<dbReference type="SUPFAM" id="SSF140931">
    <property type="entry name" value="Fic-like"/>
    <property type="match status" value="1"/>
</dbReference>
<dbReference type="Pfam" id="PF02661">
    <property type="entry name" value="Fic"/>
    <property type="match status" value="1"/>
</dbReference>
<evidence type="ECO:0000313" key="5">
    <source>
        <dbReference type="EMBL" id="CDO05501.1"/>
    </source>
</evidence>
<dbReference type="STRING" id="258533.BN977_00275"/>
<dbReference type="InterPro" id="IPR003812">
    <property type="entry name" value="Fido"/>
</dbReference>
<feature type="domain" description="Fido" evidence="4">
    <location>
        <begin position="120"/>
        <end position="279"/>
    </location>
</feature>
<name>W9ASB9_MYCCO</name>
<dbReference type="RefSeq" id="WP_051560949.1">
    <property type="nucleotide sequence ID" value="NZ_CCBB010000001.1"/>
</dbReference>
<evidence type="ECO:0000256" key="3">
    <source>
        <dbReference type="PIRSR" id="PIRSR640198-3"/>
    </source>
</evidence>
<dbReference type="EMBL" id="CCBB010000001">
    <property type="protein sequence ID" value="CDO05501.1"/>
    <property type="molecule type" value="Genomic_DNA"/>
</dbReference>
<sequence length="410" mass="47081">MEPRRTYQDTHPFLTFKAPTTYCTLSYKVGEAFSKCQHLVGTPLPPMLAASLGRMYLIKGAQATAAIEGNTLTESQVQDIADKRSDIPRSQAYMKQEIENILSLLDVIYDEVGTEKPWRLTPEWLRAVNYQLLEGIECEDHVEPGEFTTTQLTVGDGTYRPVNPADVEHCLQKLCDWLNEMIVFAQSDARDDDRFMQAFFAATLAHLYIAWIHPFGDGNGRTARALEAAILAHTQLAPWVSCALLSDHYNRTRSRYYQRLDQARRSEENVTKFLFYAAEGFVDLLREQITDVQRLQRHTAWINYVHEVFQRETQGDTSKRRRSLVLALREDQQTKRSDIRRLTTELVEMYVGKGDRTLSHDLNKLIELNLVEGNPKVGYRSRIETMDAFLPKLDGSFRFLMEPETTAEAS</sequence>
<dbReference type="OrthoDB" id="9813719at2"/>
<dbReference type="Proteomes" id="UP000028870">
    <property type="component" value="Unassembled WGS sequence"/>
</dbReference>
<keyword evidence="6" id="KW-1185">Reference proteome</keyword>
<evidence type="ECO:0000313" key="6">
    <source>
        <dbReference type="Proteomes" id="UP000028870"/>
    </source>
</evidence>
<evidence type="ECO:0000256" key="2">
    <source>
        <dbReference type="PIRSR" id="PIRSR640198-2"/>
    </source>
</evidence>
<dbReference type="PANTHER" id="PTHR13504">
    <property type="entry name" value="FIDO DOMAIN-CONTAINING PROTEIN DDB_G0283145"/>
    <property type="match status" value="1"/>
</dbReference>
<evidence type="ECO:0000256" key="1">
    <source>
        <dbReference type="PIRSR" id="PIRSR640198-1"/>
    </source>
</evidence>
<keyword evidence="2" id="KW-0547">Nucleotide-binding</keyword>
<dbReference type="InterPro" id="IPR036597">
    <property type="entry name" value="Fido-like_dom_sf"/>
</dbReference>
<keyword evidence="2" id="KW-0067">ATP-binding</keyword>
<gene>
    <name evidence="5" type="ORF">BN977_00275</name>
</gene>
<feature type="binding site" evidence="2">
    <location>
        <begin position="217"/>
        <end position="224"/>
    </location>
    <ligand>
        <name>ATP</name>
        <dbReference type="ChEBI" id="CHEBI:30616"/>
    </ligand>
</feature>
<reference evidence="5" key="2">
    <citation type="submission" date="2014-03" db="EMBL/GenBank/DDBJ databases">
        <authorList>
            <person name="Urmite Genomes"/>
        </authorList>
    </citation>
    <scope>NUCLEOTIDE SEQUENCE</scope>
    <source>
        <strain evidence="5">DSM 44829</strain>
    </source>
</reference>
<organism evidence="5 6">
    <name type="scientific">Mycolicibacterium cosmeticum</name>
    <dbReference type="NCBI Taxonomy" id="258533"/>
    <lineage>
        <taxon>Bacteria</taxon>
        <taxon>Bacillati</taxon>
        <taxon>Actinomycetota</taxon>
        <taxon>Actinomycetes</taxon>
        <taxon>Mycobacteriales</taxon>
        <taxon>Mycobacteriaceae</taxon>
        <taxon>Mycolicibacterium</taxon>
    </lineage>
</organism>
<reference evidence="5" key="1">
    <citation type="submission" date="2014-03" db="EMBL/GenBank/DDBJ databases">
        <title>Draft Genome Sequence of Mycobacterium cosmeticum DSM 44829.</title>
        <authorList>
            <person name="Croce O."/>
            <person name="Robert C."/>
            <person name="Raoult D."/>
            <person name="Drancourt M."/>
        </authorList>
    </citation>
    <scope>NUCLEOTIDE SEQUENCE [LARGE SCALE GENOMIC DNA]</scope>
    <source>
        <strain evidence="5">DSM 44829</strain>
    </source>
</reference>
<dbReference type="AlphaFoldDB" id="W9ASB9"/>
<feature type="active site" evidence="1">
    <location>
        <position position="213"/>
    </location>
</feature>
<protein>
    <submittedName>
        <fullName evidence="5">Filamentation induced by cAMP protein fic</fullName>
    </submittedName>
</protein>
<feature type="binding site" evidence="2">
    <location>
        <begin position="256"/>
        <end position="257"/>
    </location>
    <ligand>
        <name>ATP</name>
        <dbReference type="ChEBI" id="CHEBI:30616"/>
    </ligand>
</feature>
<accession>W9ASB9</accession>
<dbReference type="eggNOG" id="COG3177">
    <property type="taxonomic scope" value="Bacteria"/>
</dbReference>
<dbReference type="GO" id="GO:0005524">
    <property type="term" value="F:ATP binding"/>
    <property type="evidence" value="ECO:0007669"/>
    <property type="project" value="UniProtKB-KW"/>
</dbReference>
<feature type="site" description="Important for autoinhibition of adenylyltransferase activity" evidence="3">
    <location>
        <position position="68"/>
    </location>
</feature>
<dbReference type="Gene3D" id="1.10.3290.10">
    <property type="entry name" value="Fido-like domain"/>
    <property type="match status" value="1"/>
</dbReference>
<dbReference type="InterPro" id="IPR040198">
    <property type="entry name" value="Fido_containing"/>
</dbReference>
<evidence type="ECO:0000259" key="4">
    <source>
        <dbReference type="PROSITE" id="PS51459"/>
    </source>
</evidence>
<dbReference type="PANTHER" id="PTHR13504:SF38">
    <property type="entry name" value="FIDO DOMAIN-CONTAINING PROTEIN"/>
    <property type="match status" value="1"/>
</dbReference>
<dbReference type="PROSITE" id="PS51459">
    <property type="entry name" value="FIDO"/>
    <property type="match status" value="1"/>
</dbReference>
<comment type="caution">
    <text evidence="5">The sequence shown here is derived from an EMBL/GenBank/DDBJ whole genome shotgun (WGS) entry which is preliminary data.</text>
</comment>
<proteinExistence type="predicted"/>